<gene>
    <name evidence="2" type="ORF">SAMN05192532_101627</name>
</gene>
<dbReference type="InterPro" id="IPR007393">
    <property type="entry name" value="YlxR_dom"/>
</dbReference>
<dbReference type="EMBL" id="FONT01000001">
    <property type="protein sequence ID" value="SFE38286.1"/>
    <property type="molecule type" value="Genomic_DNA"/>
</dbReference>
<organism evidence="2 3">
    <name type="scientific">Alteribacillus iranensis</name>
    <dbReference type="NCBI Taxonomy" id="930128"/>
    <lineage>
        <taxon>Bacteria</taxon>
        <taxon>Bacillati</taxon>
        <taxon>Bacillota</taxon>
        <taxon>Bacilli</taxon>
        <taxon>Bacillales</taxon>
        <taxon>Bacillaceae</taxon>
        <taxon>Alteribacillus</taxon>
    </lineage>
</organism>
<keyword evidence="3" id="KW-1185">Reference proteome</keyword>
<dbReference type="CDD" id="cd00279">
    <property type="entry name" value="YlxR"/>
    <property type="match status" value="1"/>
</dbReference>
<accession>A0A1I2A3B2</accession>
<dbReference type="AlphaFoldDB" id="A0A1I2A3B2"/>
<dbReference type="STRING" id="930128.SAMN05192532_101627"/>
<dbReference type="InterPro" id="IPR037465">
    <property type="entry name" value="YlxR"/>
</dbReference>
<evidence type="ECO:0000259" key="1">
    <source>
        <dbReference type="Pfam" id="PF04296"/>
    </source>
</evidence>
<proteinExistence type="predicted"/>
<dbReference type="Pfam" id="PF04296">
    <property type="entry name" value="YlxR"/>
    <property type="match status" value="1"/>
</dbReference>
<reference evidence="2 3" key="1">
    <citation type="submission" date="2016-10" db="EMBL/GenBank/DDBJ databases">
        <authorList>
            <person name="de Groot N.N."/>
        </authorList>
    </citation>
    <scope>NUCLEOTIDE SEQUENCE [LARGE SCALE GENOMIC DNA]</scope>
    <source>
        <strain evidence="2 3">DSM 23995</strain>
    </source>
</reference>
<dbReference type="OrthoDB" id="9813251at2"/>
<protein>
    <recommendedName>
        <fullName evidence="1">YlxR domain-containing protein</fullName>
    </recommendedName>
</protein>
<sequence>MKRKKPLRKCVVTGEVKEKRELIRVVRDPDGFVFVDHTGKKNGRGAYLTDEEDCFQEAKRKDVLSRHLNVKISSDDYDRLIQERKEK</sequence>
<evidence type="ECO:0000313" key="2">
    <source>
        <dbReference type="EMBL" id="SFE38286.1"/>
    </source>
</evidence>
<dbReference type="Gene3D" id="3.30.1230.10">
    <property type="entry name" value="YlxR-like"/>
    <property type="match status" value="1"/>
</dbReference>
<dbReference type="PANTHER" id="PTHR34215">
    <property type="entry name" value="BLL0784 PROTEIN"/>
    <property type="match status" value="1"/>
</dbReference>
<name>A0A1I2A3B2_9BACI</name>
<evidence type="ECO:0000313" key="3">
    <source>
        <dbReference type="Proteomes" id="UP000199516"/>
    </source>
</evidence>
<dbReference type="PANTHER" id="PTHR34215:SF1">
    <property type="entry name" value="YLXR DOMAIN-CONTAINING PROTEIN"/>
    <property type="match status" value="1"/>
</dbReference>
<dbReference type="InterPro" id="IPR035931">
    <property type="entry name" value="YlxR-like_sf"/>
</dbReference>
<dbReference type="NCBIfam" id="NF047356">
    <property type="entry name" value="RNA_bind_RnpM"/>
    <property type="match status" value="1"/>
</dbReference>
<feature type="domain" description="YlxR" evidence="1">
    <location>
        <begin position="8"/>
        <end position="81"/>
    </location>
</feature>
<dbReference type="Proteomes" id="UP000199516">
    <property type="component" value="Unassembled WGS sequence"/>
</dbReference>
<dbReference type="RefSeq" id="WP_091657175.1">
    <property type="nucleotide sequence ID" value="NZ_FONT01000001.1"/>
</dbReference>
<dbReference type="SUPFAM" id="SSF64376">
    <property type="entry name" value="YlxR-like"/>
    <property type="match status" value="1"/>
</dbReference>